<protein>
    <submittedName>
        <fullName evidence="2">Uncharacterized protein</fullName>
    </submittedName>
</protein>
<reference evidence="3" key="1">
    <citation type="submission" date="2017-05" db="EMBL/GenBank/DDBJ databases">
        <authorList>
            <person name="Ray J."/>
            <person name="Price M."/>
            <person name="Deutschbauer A."/>
        </authorList>
    </citation>
    <scope>NUCLEOTIDE SEQUENCE [LARGE SCALE GENOMIC DNA]</scope>
    <source>
        <strain evidence="3">DSM 19842</strain>
    </source>
</reference>
<gene>
    <name evidence="2" type="ORF">CA264_10405</name>
</gene>
<dbReference type="Proteomes" id="UP000266292">
    <property type="component" value="Chromosome"/>
</dbReference>
<keyword evidence="3" id="KW-1185">Reference proteome</keyword>
<proteinExistence type="predicted"/>
<sequence>MKKYRLIILFALLNCLNGYAQRRQIPDIQRTKADNIQSDSINLSPNSDFEKKVGLKPINETSNTNEVRFYKRNELSGTRNLKIIAVKDSIWTAVEYAEQNYPIKIKKYRLKSEQGQLRSLMRLLLNQNLAYLPNQKELEPKMKKYTDTIRGRAEKKIIVSDGESYTVEFKIGDNFRIYSFYNPKTYSEFYDDVQELKDYVAIVNLFENQLKRE</sequence>
<evidence type="ECO:0000256" key="1">
    <source>
        <dbReference type="SAM" id="SignalP"/>
    </source>
</evidence>
<dbReference type="EMBL" id="CP021235">
    <property type="protein sequence ID" value="ARS35821.1"/>
    <property type="molecule type" value="Genomic_DNA"/>
</dbReference>
<dbReference type="KEGG" id="pact:CA264_10405"/>
<dbReference type="RefSeq" id="WP_025606945.1">
    <property type="nucleotide sequence ID" value="NZ_CP021235.1"/>
</dbReference>
<keyword evidence="1" id="KW-0732">Signal</keyword>
<feature type="chain" id="PRO_5010995909" evidence="1">
    <location>
        <begin position="21"/>
        <end position="213"/>
    </location>
</feature>
<name>A0A1X9YSL6_9BACT</name>
<evidence type="ECO:0000313" key="2">
    <source>
        <dbReference type="EMBL" id="ARS35821.1"/>
    </source>
</evidence>
<dbReference type="STRING" id="709015.GCA_000472485_02098"/>
<evidence type="ECO:0000313" key="3">
    <source>
        <dbReference type="Proteomes" id="UP000266292"/>
    </source>
</evidence>
<accession>A0A1X9YSL6</accession>
<dbReference type="OrthoDB" id="851349at2"/>
<dbReference type="AlphaFoldDB" id="A0A1X9YSL6"/>
<feature type="signal peptide" evidence="1">
    <location>
        <begin position="1"/>
        <end position="20"/>
    </location>
</feature>
<organism evidence="2 3">
    <name type="scientific">Pontibacter actiniarum</name>
    <dbReference type="NCBI Taxonomy" id="323450"/>
    <lineage>
        <taxon>Bacteria</taxon>
        <taxon>Pseudomonadati</taxon>
        <taxon>Bacteroidota</taxon>
        <taxon>Cytophagia</taxon>
        <taxon>Cytophagales</taxon>
        <taxon>Hymenobacteraceae</taxon>
        <taxon>Pontibacter</taxon>
    </lineage>
</organism>